<dbReference type="AlphaFoldDB" id="A0A4Z2E9B0"/>
<evidence type="ECO:0000313" key="3">
    <source>
        <dbReference type="Proteomes" id="UP000314294"/>
    </source>
</evidence>
<evidence type="ECO:0000313" key="2">
    <source>
        <dbReference type="EMBL" id="TNN25160.1"/>
    </source>
</evidence>
<dbReference type="EMBL" id="SRLO01013277">
    <property type="protein sequence ID" value="TNN25160.1"/>
    <property type="molecule type" value="Genomic_DNA"/>
</dbReference>
<reference evidence="2 3" key="1">
    <citation type="submission" date="2019-03" db="EMBL/GenBank/DDBJ databases">
        <title>First draft genome of Liparis tanakae, snailfish: a comprehensive survey of snailfish specific genes.</title>
        <authorList>
            <person name="Kim W."/>
            <person name="Song I."/>
            <person name="Jeong J.-H."/>
            <person name="Kim D."/>
            <person name="Kim S."/>
            <person name="Ryu S."/>
            <person name="Song J.Y."/>
            <person name="Lee S.K."/>
        </authorList>
    </citation>
    <scope>NUCLEOTIDE SEQUENCE [LARGE SCALE GENOMIC DNA]</scope>
    <source>
        <tissue evidence="2">Muscle</tissue>
    </source>
</reference>
<name>A0A4Z2E9B0_9TELE</name>
<gene>
    <name evidence="2" type="ORF">EYF80_064712</name>
</gene>
<comment type="caution">
    <text evidence="2">The sequence shown here is derived from an EMBL/GenBank/DDBJ whole genome shotgun (WGS) entry which is preliminary data.</text>
</comment>
<protein>
    <submittedName>
        <fullName evidence="2">Uncharacterized protein</fullName>
    </submittedName>
</protein>
<feature type="region of interest" description="Disordered" evidence="1">
    <location>
        <begin position="25"/>
        <end position="56"/>
    </location>
</feature>
<dbReference type="Proteomes" id="UP000314294">
    <property type="component" value="Unassembled WGS sequence"/>
</dbReference>
<evidence type="ECO:0000256" key="1">
    <source>
        <dbReference type="SAM" id="MobiDB-lite"/>
    </source>
</evidence>
<organism evidence="2 3">
    <name type="scientific">Liparis tanakae</name>
    <name type="common">Tanaka's snailfish</name>
    <dbReference type="NCBI Taxonomy" id="230148"/>
    <lineage>
        <taxon>Eukaryota</taxon>
        <taxon>Metazoa</taxon>
        <taxon>Chordata</taxon>
        <taxon>Craniata</taxon>
        <taxon>Vertebrata</taxon>
        <taxon>Euteleostomi</taxon>
        <taxon>Actinopterygii</taxon>
        <taxon>Neopterygii</taxon>
        <taxon>Teleostei</taxon>
        <taxon>Neoteleostei</taxon>
        <taxon>Acanthomorphata</taxon>
        <taxon>Eupercaria</taxon>
        <taxon>Perciformes</taxon>
        <taxon>Cottioidei</taxon>
        <taxon>Cottales</taxon>
        <taxon>Liparidae</taxon>
        <taxon>Liparis</taxon>
    </lineage>
</organism>
<accession>A0A4Z2E9B0</accession>
<sequence length="56" mass="5911">MFSSVSNKHFADSCDLDFLSKLTGSGDRGLQAAPSQGEMISKATEISPAPSEPRPL</sequence>
<proteinExistence type="predicted"/>
<keyword evidence="3" id="KW-1185">Reference proteome</keyword>